<dbReference type="InterPro" id="IPR010129">
    <property type="entry name" value="T1SS_HlyD"/>
</dbReference>
<evidence type="ECO:0000259" key="11">
    <source>
        <dbReference type="Pfam" id="PF25994"/>
    </source>
</evidence>
<dbReference type="Gene3D" id="2.40.30.170">
    <property type="match status" value="1"/>
</dbReference>
<evidence type="ECO:0000256" key="5">
    <source>
        <dbReference type="ARBA" id="ARBA00022519"/>
    </source>
</evidence>
<evidence type="ECO:0000256" key="4">
    <source>
        <dbReference type="ARBA" id="ARBA00022475"/>
    </source>
</evidence>
<evidence type="ECO:0000256" key="9">
    <source>
        <dbReference type="SAM" id="Coils"/>
    </source>
</evidence>
<dbReference type="NCBIfam" id="TIGR01843">
    <property type="entry name" value="type_I_hlyD"/>
    <property type="match status" value="1"/>
</dbReference>
<sequence length="437" mass="48719">MKNEFSKPDGNDKNIIKFGLGVVIVVFVIIGGWMAFAPLASSVVSIGTVSADSNKKTVQHLEGGIVDEILVQNGDFVKEGDILLKFQNTNALAQLDILKNQYMEALVLESRLESQISSPNNIVFSDEVKKLKQTPELQNIINTQKQIFDLKQRIVMNDETITEQRIAQLVNYKEGTISLVKSKSTRLKSLEEEIGEWKILFAEQLVDKLKLRELTREKTLVEGDIANTKADMAKTDDQISELKSQLLARKKDVQDKTYAELVNAKNDLSNLKSKLVAAEDVTERLIVRAPIAGNIVGMDIHTKGGVIAAGKPILDIVPENSQLVVVTHVQTKDIDKVKEGLLADIRFSAFDTRHTNVIEGKVTNVSADSLIDQKTGAPYYEAKVELTPKGNEQVKEYNFNLVAGMPAEIMIKIENRTALNYLVKPFMDMFSRSFNEK</sequence>
<proteinExistence type="inferred from homology"/>
<keyword evidence="7 10" id="KW-1133">Transmembrane helix</keyword>
<dbReference type="Pfam" id="PF26002">
    <property type="entry name" value="Beta-barrel_AprE"/>
    <property type="match status" value="1"/>
</dbReference>
<dbReference type="Pfam" id="PF25994">
    <property type="entry name" value="HH_AprE"/>
    <property type="match status" value="1"/>
</dbReference>
<dbReference type="Proteomes" id="UP000217349">
    <property type="component" value="Chromosome"/>
</dbReference>
<keyword evidence="3" id="KW-0813">Transport</keyword>
<keyword evidence="6 10" id="KW-0812">Transmembrane</keyword>
<dbReference type="EMBL" id="CP023275">
    <property type="protein sequence ID" value="ATB70954.1"/>
    <property type="molecule type" value="Genomic_DNA"/>
</dbReference>
<dbReference type="RefSeq" id="WP_096047732.1">
    <property type="nucleotide sequence ID" value="NZ_CP023275.1"/>
</dbReference>
<feature type="domain" description="AprE-like long alpha-helical hairpin" evidence="11">
    <location>
        <begin position="92"/>
        <end position="281"/>
    </location>
</feature>
<evidence type="ECO:0000256" key="1">
    <source>
        <dbReference type="ARBA" id="ARBA00004377"/>
    </source>
</evidence>
<protein>
    <submittedName>
        <fullName evidence="13">Type I secretion system membrane fusion protein PrsE</fullName>
    </submittedName>
</protein>
<dbReference type="PANTHER" id="PTHR30386">
    <property type="entry name" value="MEMBRANE FUSION SUBUNIT OF EMRAB-TOLC MULTIDRUG EFFLUX PUMP"/>
    <property type="match status" value="1"/>
</dbReference>
<dbReference type="GO" id="GO:0015031">
    <property type="term" value="P:protein transport"/>
    <property type="evidence" value="ECO:0007669"/>
    <property type="project" value="InterPro"/>
</dbReference>
<evidence type="ECO:0000256" key="8">
    <source>
        <dbReference type="ARBA" id="ARBA00023136"/>
    </source>
</evidence>
<keyword evidence="9" id="KW-0175">Coiled coil</keyword>
<evidence type="ECO:0000256" key="10">
    <source>
        <dbReference type="SAM" id="Phobius"/>
    </source>
</evidence>
<comment type="subcellular location">
    <subcellularLocation>
        <location evidence="1">Cell inner membrane</location>
        <topology evidence="1">Single-pass membrane protein</topology>
    </subcellularLocation>
</comment>
<keyword evidence="4" id="KW-1003">Cell membrane</keyword>
<dbReference type="KEGG" id="sulj:SJPD1_2876"/>
<dbReference type="InterPro" id="IPR050739">
    <property type="entry name" value="MFP"/>
</dbReference>
<evidence type="ECO:0000256" key="2">
    <source>
        <dbReference type="ARBA" id="ARBA00009477"/>
    </source>
</evidence>
<feature type="coiled-coil region" evidence="9">
    <location>
        <begin position="211"/>
        <end position="281"/>
    </location>
</feature>
<evidence type="ECO:0000259" key="12">
    <source>
        <dbReference type="Pfam" id="PF26002"/>
    </source>
</evidence>
<dbReference type="AlphaFoldDB" id="A0A290HWD8"/>
<keyword evidence="8 10" id="KW-0472">Membrane</keyword>
<reference evidence="14" key="1">
    <citation type="submission" date="2017-09" db="EMBL/GenBank/DDBJ databases">
        <title>The complete genome of Sulfurospirillum sp. JPD-1.</title>
        <authorList>
            <person name="Goris T."/>
        </authorList>
    </citation>
    <scope>NUCLEOTIDE SEQUENCE [LARGE SCALE GENOMIC DNA]</scope>
    <source>
        <strain evidence="14">JPD-1</strain>
    </source>
</reference>
<organism evidence="13 14">
    <name type="scientific">Sulfurospirillum diekertiae</name>
    <dbReference type="NCBI Taxonomy" id="1854492"/>
    <lineage>
        <taxon>Bacteria</taxon>
        <taxon>Pseudomonadati</taxon>
        <taxon>Campylobacterota</taxon>
        <taxon>Epsilonproteobacteria</taxon>
        <taxon>Campylobacterales</taxon>
        <taxon>Sulfurospirillaceae</taxon>
        <taxon>Sulfurospirillum</taxon>
    </lineage>
</organism>
<evidence type="ECO:0000313" key="13">
    <source>
        <dbReference type="EMBL" id="ATB70954.1"/>
    </source>
</evidence>
<feature type="domain" description="AprE-like beta-barrel" evidence="12">
    <location>
        <begin position="323"/>
        <end position="413"/>
    </location>
</feature>
<dbReference type="InterPro" id="IPR058781">
    <property type="entry name" value="HH_AprE-like"/>
</dbReference>
<keyword evidence="5" id="KW-0997">Cell inner membrane</keyword>
<evidence type="ECO:0000313" key="14">
    <source>
        <dbReference type="Proteomes" id="UP000217349"/>
    </source>
</evidence>
<gene>
    <name evidence="13" type="ORF">SJPD1_2876</name>
</gene>
<name>A0A290HWD8_9BACT</name>
<dbReference type="OrthoDB" id="9810980at2"/>
<dbReference type="GO" id="GO:0005886">
    <property type="term" value="C:plasma membrane"/>
    <property type="evidence" value="ECO:0007669"/>
    <property type="project" value="UniProtKB-SubCell"/>
</dbReference>
<dbReference type="PRINTS" id="PR01490">
    <property type="entry name" value="RTXTOXIND"/>
</dbReference>
<evidence type="ECO:0000256" key="3">
    <source>
        <dbReference type="ARBA" id="ARBA00022448"/>
    </source>
</evidence>
<dbReference type="PANTHER" id="PTHR30386:SF17">
    <property type="entry name" value="ALKALINE PROTEASE SECRETION PROTEIN APRE"/>
    <property type="match status" value="1"/>
</dbReference>
<evidence type="ECO:0000256" key="7">
    <source>
        <dbReference type="ARBA" id="ARBA00022989"/>
    </source>
</evidence>
<accession>A0A290HWD8</accession>
<evidence type="ECO:0000256" key="6">
    <source>
        <dbReference type="ARBA" id="ARBA00022692"/>
    </source>
</evidence>
<comment type="similarity">
    <text evidence="2">Belongs to the membrane fusion protein (MFP) (TC 8.A.1) family.</text>
</comment>
<feature type="transmembrane region" description="Helical" evidence="10">
    <location>
        <begin position="15"/>
        <end position="36"/>
    </location>
</feature>
<dbReference type="InterPro" id="IPR058982">
    <property type="entry name" value="Beta-barrel_AprE"/>
</dbReference>